<keyword evidence="2" id="KW-1185">Reference proteome</keyword>
<reference evidence="1 2" key="1">
    <citation type="submission" date="2021-03" db="EMBL/GenBank/DDBJ databases">
        <title>Genomic Encyclopedia of Type Strains, Phase IV (KMG-IV): sequencing the most valuable type-strain genomes for metagenomic binning, comparative biology and taxonomic classification.</title>
        <authorList>
            <person name="Goeker M."/>
        </authorList>
    </citation>
    <scope>NUCLEOTIDE SEQUENCE [LARGE SCALE GENOMIC DNA]</scope>
    <source>
        <strain evidence="1 2">DSM 27512</strain>
    </source>
</reference>
<dbReference type="EMBL" id="JAGGLI010000012">
    <property type="protein sequence ID" value="MBP2027489.1"/>
    <property type="molecule type" value="Genomic_DNA"/>
</dbReference>
<dbReference type="NCBIfam" id="TIGR01909">
    <property type="entry name" value="C_GCAxxG_C_C"/>
    <property type="match status" value="1"/>
</dbReference>
<name>A0ABS4KIA6_9FIRM</name>
<dbReference type="SUPFAM" id="SSF48695">
    <property type="entry name" value="Multiheme cytochromes"/>
    <property type="match status" value="1"/>
</dbReference>
<dbReference type="RefSeq" id="WP_209660555.1">
    <property type="nucleotide sequence ID" value="NZ_JAGGLI010000012.1"/>
</dbReference>
<accession>A0ABS4KIA6</accession>
<gene>
    <name evidence="1" type="ORF">J2Z35_001286</name>
</gene>
<dbReference type="Proteomes" id="UP001314903">
    <property type="component" value="Unassembled WGS sequence"/>
</dbReference>
<proteinExistence type="predicted"/>
<evidence type="ECO:0000313" key="2">
    <source>
        <dbReference type="Proteomes" id="UP001314903"/>
    </source>
</evidence>
<sequence>MLGKLFKKQIIPNKSTNKDEISIERIKQISEKYYRDGDFFCSEAVVKTIRDEFELDVSDDAIAMASSFPVGVGGAECICGAVVGGSMAIGMVFGRTKAKDKSVQKSMSLSKELHDTFKERNKTLCCRILTKGMKKGDKEHMKQCIRFTGEVAADTARIMAREMNLKIID</sequence>
<evidence type="ECO:0000313" key="1">
    <source>
        <dbReference type="EMBL" id="MBP2027489.1"/>
    </source>
</evidence>
<dbReference type="Pfam" id="PF09719">
    <property type="entry name" value="C_GCAxxG_C_C"/>
    <property type="match status" value="1"/>
</dbReference>
<comment type="caution">
    <text evidence="1">The sequence shown here is derived from an EMBL/GenBank/DDBJ whole genome shotgun (WGS) entry which is preliminary data.</text>
</comment>
<organism evidence="1 2">
    <name type="scientific">Acetoanaerobium pronyense</name>
    <dbReference type="NCBI Taxonomy" id="1482736"/>
    <lineage>
        <taxon>Bacteria</taxon>
        <taxon>Bacillati</taxon>
        <taxon>Bacillota</taxon>
        <taxon>Clostridia</taxon>
        <taxon>Peptostreptococcales</taxon>
        <taxon>Filifactoraceae</taxon>
        <taxon>Acetoanaerobium</taxon>
    </lineage>
</organism>
<dbReference type="InterPro" id="IPR036280">
    <property type="entry name" value="Multihaem_cyt_sf"/>
</dbReference>
<protein>
    <submittedName>
        <fullName evidence="1">C_GCAxxG_C_C family probable redox protein</fullName>
    </submittedName>
</protein>
<dbReference type="InterPro" id="IPR010181">
    <property type="entry name" value="CGCAxxGCC_motif"/>
</dbReference>